<protein>
    <submittedName>
        <fullName evidence="3">Uncharacterized protein</fullName>
    </submittedName>
</protein>
<dbReference type="EMBL" id="CALNXI010000035">
    <property type="protein sequence ID" value="CAH3016103.1"/>
    <property type="molecule type" value="Genomic_DNA"/>
</dbReference>
<dbReference type="EMBL" id="CALNXI010001178">
    <property type="protein sequence ID" value="CAH3158820.1"/>
    <property type="molecule type" value="Genomic_DNA"/>
</dbReference>
<name>A0ABN8LFZ8_9CNID</name>
<dbReference type="PANTHER" id="PTHR46704">
    <property type="entry name" value="CXC DOMAIN-CONTAINING PROTEIN-RELATED"/>
    <property type="match status" value="1"/>
</dbReference>
<accession>A0ABN8LFZ8</accession>
<keyword evidence="7" id="KW-1185">Reference proteome</keyword>
<feature type="region of interest" description="Disordered" evidence="2">
    <location>
        <begin position="170"/>
        <end position="192"/>
    </location>
</feature>
<evidence type="ECO:0000256" key="2">
    <source>
        <dbReference type="SAM" id="MobiDB-lite"/>
    </source>
</evidence>
<dbReference type="EMBL" id="CALNXI010000055">
    <property type="protein sequence ID" value="CAH3017127.1"/>
    <property type="molecule type" value="Genomic_DNA"/>
</dbReference>
<evidence type="ECO:0000313" key="5">
    <source>
        <dbReference type="EMBL" id="CAH3017127.1"/>
    </source>
</evidence>
<evidence type="ECO:0000313" key="6">
    <source>
        <dbReference type="EMBL" id="CAH3158820.1"/>
    </source>
</evidence>
<proteinExistence type="predicted"/>
<evidence type="ECO:0000313" key="3">
    <source>
        <dbReference type="EMBL" id="CAH3013872.1"/>
    </source>
</evidence>
<dbReference type="Proteomes" id="UP001159427">
    <property type="component" value="Unassembled WGS sequence"/>
</dbReference>
<gene>
    <name evidence="6" type="ORF">PEVE_00002981</name>
    <name evidence="3" type="ORF">PEVE_00022519</name>
    <name evidence="4" type="ORF">PEVE_00025949</name>
    <name evidence="5" type="ORF">PEVE_00035467</name>
</gene>
<evidence type="ECO:0000313" key="7">
    <source>
        <dbReference type="Proteomes" id="UP001159427"/>
    </source>
</evidence>
<feature type="coiled-coil region" evidence="1">
    <location>
        <begin position="200"/>
        <end position="227"/>
    </location>
</feature>
<organism evidence="3 7">
    <name type="scientific">Porites evermanni</name>
    <dbReference type="NCBI Taxonomy" id="104178"/>
    <lineage>
        <taxon>Eukaryota</taxon>
        <taxon>Metazoa</taxon>
        <taxon>Cnidaria</taxon>
        <taxon>Anthozoa</taxon>
        <taxon>Hexacorallia</taxon>
        <taxon>Scleractinia</taxon>
        <taxon>Fungiina</taxon>
        <taxon>Poritidae</taxon>
        <taxon>Porites</taxon>
    </lineage>
</organism>
<evidence type="ECO:0000313" key="4">
    <source>
        <dbReference type="EMBL" id="CAH3016103.1"/>
    </source>
</evidence>
<sequence length="1508" mass="168667">MEYCVICKELSTNGLETVELRQKGSDGINNASKLRGDTLQTFAGQRVHQKCRQKYCHVKVIRSYIKKHTADEETSSSASRTLRSSEPTFDFGERCLFCSQPAKLTGNKRGHDVFPVRTLDFQTTLNRICEERRDGWAEKVHGRISFSQDLIAAGAIYHQVCSTNFRTGKQVPLSHQTNGSKRQKKGRPTDKSRQEAFLEVAKYLKENDDEQLTVNDLMNKMAEFNDQEPYSARYMKEKLKEHFGENIVIASINGKADVVTFRSTASTILQNFYDASRDADPEADKIRVIKAAADLIKTDIKSKDISKSFYPLPGEISSLDENCAFLPETLYLFLRTIFNEKSAERKIASIGQAIIQAARPRVLIAPLQIGLAVQMHHHYGSKFLIDSLNSHGFCSSYTEVKKFEMSAAQTKGTDIPGLTPGHFVQYVADNVDHNVCTLDGQNTFHGMGIIAAVTPATHPDSPIPRCSTTAAEIANIGKIDIHYYKTANDVKVPLVYEKLPCLSNVNKTWKLDFLCSLVWPIRSPKPNWSGLMQTISKGSHPGKSSVTFLPMIDMDPTNMSCIYSTLKFVEAQCKRQHTTPIITFDQPLWWKAQLIVESEPPDSELRSIILRLGGFHAEMSFLGCIGSIMSGSGIEELLECVYASNTVGHMLSGKAVQRAFRGHLLVENALNAILTADAFNLSLPKACFAKNYEEGELVKDRRQTSDVLNVEETEPVKGKDPSQNVPAPGSVVIQREVPDLIHKAVELYERLMAGDIGIAEIYSDSLLDTAKERVDIKKKELANHPTARLWLQYMDMVALLRQFIEAERTGNWELHLQSLRDMLPFYAAAGHNLYAKSVYIYLQQMLELNSKHADVLELFKKGFHVIRRSDRFWAGLSSDLVIEQVLMRSVKSSGGLTHGRGMAESQRAQWLLSMPACASISSAMQEFTSRCYASSGQHKEMTKTRQARDDEDSRALLGYLQERNPFDCDLSMRNISTGITADCTVNVDRAKEVGETILKSMVGNNVQEYTFKKKNHLVTMGQKKSIKVDGEPLQIDPQLLFQRLTTVAQNMTENVAELFQYELCSQPSSLFDQHGLLREANKAQLADDIWTVAKGNEMQPPEIAGEMNHVIDGGSLLQRIPWKRDETFNSIAKGYVEYIQQKFTNPIVVFDGYNAGPGTKDTAHLRRTKGLVGPKVNFVGSMRLKTKKEHFLSNCENKQRFIDMLSSKLQEHGVKTLHAESDADLLIVQTAVDSAANSATTVVGEDTDLLVLLCLHADVKSQPLFFKSEKKQTAKKNHKVWHINRLKSVMGPELCLLLPFVHAVSGSDTTSRLYGVGKGAALRKLRSDSAFKEAAYVFTRQSSLEEIVAAGEKALCCLYGGRPNEGLDVLRYRRFCQKVATSNTTVQVQSLPPTSAAARYHSARVYLQVQQWMGRGKNLNPEDWGWLRIQDRLHARTTDQPPAPDNLLKVIRCTCKQGCDSRRCSCRKFGIPCSFACSECRGVNCSNSSTNLSDVLLNVEGDPLNELD</sequence>
<dbReference type="EMBL" id="CALNXI010000003">
    <property type="protein sequence ID" value="CAH3013872.1"/>
    <property type="molecule type" value="Genomic_DNA"/>
</dbReference>
<dbReference type="Gene3D" id="3.40.50.1010">
    <property type="entry name" value="5'-nuclease"/>
    <property type="match status" value="1"/>
</dbReference>
<reference evidence="3 7" key="1">
    <citation type="submission" date="2022-05" db="EMBL/GenBank/DDBJ databases">
        <authorList>
            <consortium name="Genoscope - CEA"/>
            <person name="William W."/>
        </authorList>
    </citation>
    <scope>NUCLEOTIDE SEQUENCE [LARGE SCALE GENOMIC DNA]</scope>
</reference>
<evidence type="ECO:0000256" key="1">
    <source>
        <dbReference type="SAM" id="Coils"/>
    </source>
</evidence>
<feature type="compositionally biased region" description="Polar residues" evidence="2">
    <location>
        <begin position="170"/>
        <end position="180"/>
    </location>
</feature>
<comment type="caution">
    <text evidence="3">The sequence shown here is derived from an EMBL/GenBank/DDBJ whole genome shotgun (WGS) entry which is preliminary data.</text>
</comment>
<feature type="region of interest" description="Disordered" evidence="2">
    <location>
        <begin position="708"/>
        <end position="728"/>
    </location>
</feature>
<keyword evidence="1" id="KW-0175">Coiled coil</keyword>
<dbReference type="PANTHER" id="PTHR46704:SF1">
    <property type="entry name" value="TELOMERE LENGTH REGULATION PROTEIN TEL2 HOMOLOG"/>
    <property type="match status" value="1"/>
</dbReference>